<feature type="chain" id="PRO_5019839474" evidence="4">
    <location>
        <begin position="20"/>
        <end position="379"/>
    </location>
</feature>
<dbReference type="SMART" id="SM00028">
    <property type="entry name" value="TPR"/>
    <property type="match status" value="5"/>
</dbReference>
<dbReference type="SUPFAM" id="SSF48452">
    <property type="entry name" value="TPR-like"/>
    <property type="match status" value="1"/>
</dbReference>
<evidence type="ECO:0000256" key="3">
    <source>
        <dbReference type="PROSITE-ProRule" id="PRU00339"/>
    </source>
</evidence>
<proteinExistence type="predicted"/>
<organism evidence="5 6">
    <name type="scientific">Mucilaginibacter gracilis</name>
    <dbReference type="NCBI Taxonomy" id="423350"/>
    <lineage>
        <taxon>Bacteria</taxon>
        <taxon>Pseudomonadati</taxon>
        <taxon>Bacteroidota</taxon>
        <taxon>Sphingobacteriia</taxon>
        <taxon>Sphingobacteriales</taxon>
        <taxon>Sphingobacteriaceae</taxon>
        <taxon>Mucilaginibacter</taxon>
    </lineage>
</organism>
<dbReference type="PROSITE" id="PS50005">
    <property type="entry name" value="TPR"/>
    <property type="match status" value="1"/>
</dbReference>
<evidence type="ECO:0000313" key="5">
    <source>
        <dbReference type="EMBL" id="RKR84937.1"/>
    </source>
</evidence>
<reference evidence="5 6" key="1">
    <citation type="submission" date="2018-10" db="EMBL/GenBank/DDBJ databases">
        <title>Genomic Encyclopedia of Archaeal and Bacterial Type Strains, Phase II (KMG-II): from individual species to whole genera.</title>
        <authorList>
            <person name="Goeker M."/>
        </authorList>
    </citation>
    <scope>NUCLEOTIDE SEQUENCE [LARGE SCALE GENOMIC DNA]</scope>
    <source>
        <strain evidence="5 6">DSM 18602</strain>
    </source>
</reference>
<evidence type="ECO:0000313" key="6">
    <source>
        <dbReference type="Proteomes" id="UP000268007"/>
    </source>
</evidence>
<dbReference type="InterPro" id="IPR051012">
    <property type="entry name" value="CellSynth/LPSAsmb/PSIAsmb"/>
</dbReference>
<dbReference type="InterPro" id="IPR011990">
    <property type="entry name" value="TPR-like_helical_dom_sf"/>
</dbReference>
<gene>
    <name evidence="5" type="ORF">BDD43_5190</name>
</gene>
<dbReference type="PROSITE" id="PS51257">
    <property type="entry name" value="PROKAR_LIPOPROTEIN"/>
    <property type="match status" value="1"/>
</dbReference>
<keyword evidence="2 3" id="KW-0802">TPR repeat</keyword>
<dbReference type="InterPro" id="IPR019734">
    <property type="entry name" value="TPR_rpt"/>
</dbReference>
<dbReference type="EMBL" id="RBKU01000001">
    <property type="protein sequence ID" value="RKR84937.1"/>
    <property type="molecule type" value="Genomic_DNA"/>
</dbReference>
<evidence type="ECO:0000256" key="1">
    <source>
        <dbReference type="ARBA" id="ARBA00022737"/>
    </source>
</evidence>
<feature type="repeat" description="TPR" evidence="3">
    <location>
        <begin position="257"/>
        <end position="290"/>
    </location>
</feature>
<keyword evidence="1" id="KW-0677">Repeat</keyword>
<dbReference type="RefSeq" id="WP_121200920.1">
    <property type="nucleotide sequence ID" value="NZ_RBKU01000001.1"/>
</dbReference>
<dbReference type="OrthoDB" id="1221582at2"/>
<evidence type="ECO:0000256" key="4">
    <source>
        <dbReference type="SAM" id="SignalP"/>
    </source>
</evidence>
<keyword evidence="6" id="KW-1185">Reference proteome</keyword>
<sequence length="379" mass="43816">MKFTVFCFALMMAACTALAQKANDALLLDMYQNQRYMEAANYLKSVYPEPVSDMKVLSRLAYTYQMAGKLPDAIGYYQRMYLQDSTNVPVLFNLASLNATRDNNAQALFYYQKIIAVDSLNFSVNKRLGNMYSLKLDTVNALKYLTRANKIDADEPEVAVQLSAFLLLGNKNKEADAVLRKSLAADTTNIILIRALMKLSYATKKYPQTIKYANTLLALGDDNADIYNKMASAYYELKNYACCIEWFMELPSIYQTERTFYLTAESYKKLKDYNKALEYFNQVLLQSISDNTYAYYSEIADTYQTMHKLKPATVNYQKSLFFKEKPMVFYSLANLYDTDLHNKRDAIKYYKKYLETNPPAKDKDYITYVQSRIKILQAK</sequence>
<protein>
    <submittedName>
        <fullName evidence="5">Flp pilus assembly protein TadD</fullName>
    </submittedName>
</protein>
<dbReference type="Proteomes" id="UP000268007">
    <property type="component" value="Unassembled WGS sequence"/>
</dbReference>
<dbReference type="PANTHER" id="PTHR45586">
    <property type="entry name" value="TPR REPEAT-CONTAINING PROTEIN PA4667"/>
    <property type="match status" value="1"/>
</dbReference>
<feature type="signal peptide" evidence="4">
    <location>
        <begin position="1"/>
        <end position="19"/>
    </location>
</feature>
<name>A0A495J7S9_9SPHI</name>
<keyword evidence="4" id="KW-0732">Signal</keyword>
<dbReference type="AlphaFoldDB" id="A0A495J7S9"/>
<dbReference type="Pfam" id="PF13181">
    <property type="entry name" value="TPR_8"/>
    <property type="match status" value="1"/>
</dbReference>
<dbReference type="Gene3D" id="1.25.40.10">
    <property type="entry name" value="Tetratricopeptide repeat domain"/>
    <property type="match status" value="2"/>
</dbReference>
<accession>A0A495J7S9</accession>
<dbReference type="PANTHER" id="PTHR45586:SF1">
    <property type="entry name" value="LIPOPOLYSACCHARIDE ASSEMBLY PROTEIN B"/>
    <property type="match status" value="1"/>
</dbReference>
<evidence type="ECO:0000256" key="2">
    <source>
        <dbReference type="ARBA" id="ARBA00022803"/>
    </source>
</evidence>
<comment type="caution">
    <text evidence="5">The sequence shown here is derived from an EMBL/GenBank/DDBJ whole genome shotgun (WGS) entry which is preliminary data.</text>
</comment>